<dbReference type="AlphaFoldDB" id="A0A2S0KBE9"/>
<dbReference type="Pfam" id="PF01408">
    <property type="entry name" value="GFO_IDH_MocA"/>
    <property type="match status" value="1"/>
</dbReference>
<dbReference type="InterPro" id="IPR055170">
    <property type="entry name" value="GFO_IDH_MocA-like_dom"/>
</dbReference>
<proteinExistence type="predicted"/>
<sequence>MTEQRSLGVAVIGMGWMGAVHSRAYTRLRQHYPDSLLLPRLVAVADDVPGRAAEGARQYGAQKAYGDWREVLADPDVDAVSVTVPNFLHAEIGTAVLAAGKHLWIEKPVGLSAADAQAVAAAATAADRQTAVGFNYRNAPAVQAAREIVADGRIGAPTHARIRLFSDYAAHPDGALSWRYSREHGGNGVLGDLASHGADLVRFVLGDIAALVADTATFIPQRPVPAGATSGHQLAAGGEPGPVENEDYAGALLRMSSGARCVLEASRVSVGEQNSYGFEIHGTAGVVRWDYRRMGELELACGDRYQDEPVSSVFVGPGAGEYAHFQPGAANPMGYDDLKVIEAHRFLTSIATGEPVGATVHDAVYMARVLDAITESAATGAWVSLAG</sequence>
<feature type="domain" description="Gfo/Idh/MocA-like oxidoreductase N-terminal" evidence="2">
    <location>
        <begin position="8"/>
        <end position="134"/>
    </location>
</feature>
<gene>
    <name evidence="4" type="ORF">C6V83_00700</name>
</gene>
<reference evidence="4 5" key="1">
    <citation type="submission" date="2018-03" db="EMBL/GenBank/DDBJ databases">
        <title>Characteristics and genome of n-alkane degrading marine bacteria Gordonia iterans isolated from crude oil contaminated in Tae-an, South Korea.</title>
        <authorList>
            <person name="Lee S.-S."/>
            <person name="Kim H."/>
        </authorList>
    </citation>
    <scope>NUCLEOTIDE SEQUENCE [LARGE SCALE GENOMIC DNA]</scope>
    <source>
        <strain evidence="4 5">Co17</strain>
    </source>
</reference>
<dbReference type="Gene3D" id="3.30.360.10">
    <property type="entry name" value="Dihydrodipicolinate Reductase, domain 2"/>
    <property type="match status" value="1"/>
</dbReference>
<evidence type="ECO:0000313" key="4">
    <source>
        <dbReference type="EMBL" id="AVL99022.1"/>
    </source>
</evidence>
<dbReference type="SUPFAM" id="SSF51735">
    <property type="entry name" value="NAD(P)-binding Rossmann-fold domains"/>
    <property type="match status" value="1"/>
</dbReference>
<dbReference type="OrthoDB" id="9792085at2"/>
<dbReference type="EMBL" id="CP027433">
    <property type="protein sequence ID" value="AVL99022.1"/>
    <property type="molecule type" value="Genomic_DNA"/>
</dbReference>
<evidence type="ECO:0000313" key="5">
    <source>
        <dbReference type="Proteomes" id="UP000239814"/>
    </source>
</evidence>
<dbReference type="InterPro" id="IPR036291">
    <property type="entry name" value="NAD(P)-bd_dom_sf"/>
</dbReference>
<dbReference type="GO" id="GO:0016491">
    <property type="term" value="F:oxidoreductase activity"/>
    <property type="evidence" value="ECO:0007669"/>
    <property type="project" value="UniProtKB-KW"/>
</dbReference>
<dbReference type="RefSeq" id="WP_105940771.1">
    <property type="nucleotide sequence ID" value="NZ_CP027433.1"/>
</dbReference>
<dbReference type="InterPro" id="IPR050463">
    <property type="entry name" value="Gfo/Idh/MocA_oxidrdct_glycsds"/>
</dbReference>
<evidence type="ECO:0000259" key="3">
    <source>
        <dbReference type="Pfam" id="PF22725"/>
    </source>
</evidence>
<evidence type="ECO:0000259" key="2">
    <source>
        <dbReference type="Pfam" id="PF01408"/>
    </source>
</evidence>
<protein>
    <submittedName>
        <fullName evidence="4">Myo-inositol 2-dehydrogenase</fullName>
    </submittedName>
</protein>
<dbReference type="SUPFAM" id="SSF55347">
    <property type="entry name" value="Glyceraldehyde-3-phosphate dehydrogenase-like, C-terminal domain"/>
    <property type="match status" value="1"/>
</dbReference>
<dbReference type="Proteomes" id="UP000239814">
    <property type="component" value="Chromosome"/>
</dbReference>
<organism evidence="4 5">
    <name type="scientific">Gordonia iterans</name>
    <dbReference type="NCBI Taxonomy" id="1004901"/>
    <lineage>
        <taxon>Bacteria</taxon>
        <taxon>Bacillati</taxon>
        <taxon>Actinomycetota</taxon>
        <taxon>Actinomycetes</taxon>
        <taxon>Mycobacteriales</taxon>
        <taxon>Gordoniaceae</taxon>
        <taxon>Gordonia</taxon>
    </lineage>
</organism>
<keyword evidence="5" id="KW-1185">Reference proteome</keyword>
<keyword evidence="1" id="KW-0560">Oxidoreductase</keyword>
<name>A0A2S0KBE9_9ACTN</name>
<dbReference type="PANTHER" id="PTHR43818">
    <property type="entry name" value="BCDNA.GH03377"/>
    <property type="match status" value="1"/>
</dbReference>
<dbReference type="GO" id="GO:0000166">
    <property type="term" value="F:nucleotide binding"/>
    <property type="evidence" value="ECO:0007669"/>
    <property type="project" value="InterPro"/>
</dbReference>
<dbReference type="KEGG" id="git:C6V83_00700"/>
<dbReference type="Pfam" id="PF22725">
    <property type="entry name" value="GFO_IDH_MocA_C3"/>
    <property type="match status" value="1"/>
</dbReference>
<dbReference type="Gene3D" id="3.40.50.720">
    <property type="entry name" value="NAD(P)-binding Rossmann-like Domain"/>
    <property type="match status" value="1"/>
</dbReference>
<feature type="domain" description="GFO/IDH/MocA-like oxidoreductase" evidence="3">
    <location>
        <begin position="142"/>
        <end position="287"/>
    </location>
</feature>
<dbReference type="InterPro" id="IPR000683">
    <property type="entry name" value="Gfo/Idh/MocA-like_OxRdtase_N"/>
</dbReference>
<accession>A0A2S0KBE9</accession>
<evidence type="ECO:0000256" key="1">
    <source>
        <dbReference type="ARBA" id="ARBA00023002"/>
    </source>
</evidence>
<dbReference type="PANTHER" id="PTHR43818:SF11">
    <property type="entry name" value="BCDNA.GH03377"/>
    <property type="match status" value="1"/>
</dbReference>